<evidence type="ECO:0000313" key="2">
    <source>
        <dbReference type="EMBL" id="MDN7013242.1"/>
    </source>
</evidence>
<name>A0ABT8M2H2_9EURY</name>
<dbReference type="Proteomes" id="UP001168423">
    <property type="component" value="Unassembled WGS sequence"/>
</dbReference>
<gene>
    <name evidence="2" type="primary">ablB</name>
    <name evidence="2" type="ORF">FGW20_09345</name>
</gene>
<protein>
    <submittedName>
        <fullName evidence="2">Beta-lysine N-acetyltransferase</fullName>
    </submittedName>
</protein>
<organism evidence="2 3">
    <name type="scientific">Methanoculleus methanifontis</name>
    <dbReference type="NCBI Taxonomy" id="2584086"/>
    <lineage>
        <taxon>Archaea</taxon>
        <taxon>Methanobacteriati</taxon>
        <taxon>Methanobacteriota</taxon>
        <taxon>Stenosarchaea group</taxon>
        <taxon>Methanomicrobia</taxon>
        <taxon>Methanomicrobiales</taxon>
        <taxon>Methanomicrobiaceae</taxon>
        <taxon>Methanoculleus</taxon>
    </lineage>
</organism>
<sequence length="279" mass="30595">MTADTVTTIGNTLVQHGRLSDRIYVMHLSPADLPEVLDDLDALAQRERYTKIFAKVPASALSSFIARSYVVEARVPGFFRGREDGYFVAQFLDVGRRRASGDLAAVLAAVREKAGDARPAALPSGWTCAPAAEDDADDLAALYGEVFATYPFPIAVPGYLRETMAGDYRYFVVRTEDGRLAAASSAEIYPDDENVEMTDFAVHPDFRGQNLSSLLLLRMEEEMRAAGLKTAFTIARALSYPINATFARAGYAWGGTLTNNTNICGGFESMNVWYRSLEE</sequence>
<dbReference type="PROSITE" id="PS51186">
    <property type="entry name" value="GNAT"/>
    <property type="match status" value="1"/>
</dbReference>
<dbReference type="CDD" id="cd04301">
    <property type="entry name" value="NAT_SF"/>
    <property type="match status" value="1"/>
</dbReference>
<keyword evidence="3" id="KW-1185">Reference proteome</keyword>
<dbReference type="Gene3D" id="3.40.630.30">
    <property type="match status" value="1"/>
</dbReference>
<dbReference type="RefSeq" id="WP_301677826.1">
    <property type="nucleotide sequence ID" value="NZ_VCYI01000011.1"/>
</dbReference>
<dbReference type="InterPro" id="IPR016181">
    <property type="entry name" value="Acyl_CoA_acyltransferase"/>
</dbReference>
<proteinExistence type="predicted"/>
<evidence type="ECO:0000313" key="3">
    <source>
        <dbReference type="Proteomes" id="UP001168423"/>
    </source>
</evidence>
<dbReference type="SUPFAM" id="SSF55729">
    <property type="entry name" value="Acyl-CoA N-acyltransferases (Nat)"/>
    <property type="match status" value="1"/>
</dbReference>
<feature type="domain" description="N-acetyltransferase" evidence="1">
    <location>
        <begin position="126"/>
        <end position="278"/>
    </location>
</feature>
<reference evidence="2" key="1">
    <citation type="submission" date="2019-05" db="EMBL/GenBank/DDBJ databases">
        <title>Isolation and characterization of methanogens from the cold seep sediment at Four-Way Closure Ridge.</title>
        <authorList>
            <person name="You Y.-T."/>
            <person name="Chen S.-C."/>
            <person name="Zhang W.-L."/>
            <person name="Lai M.-C."/>
        </authorList>
    </citation>
    <scope>NUCLEOTIDE SEQUENCE</scope>
    <source>
        <strain evidence="2">FWC-SCC3</strain>
    </source>
</reference>
<dbReference type="InterPro" id="IPR022525">
    <property type="entry name" value="GNAT_AblB"/>
</dbReference>
<dbReference type="EMBL" id="VCYI01000011">
    <property type="protein sequence ID" value="MDN7013242.1"/>
    <property type="molecule type" value="Genomic_DNA"/>
</dbReference>
<evidence type="ECO:0000259" key="1">
    <source>
        <dbReference type="PROSITE" id="PS51186"/>
    </source>
</evidence>
<dbReference type="NCBIfam" id="TIGR03827">
    <property type="entry name" value="GNAT_ablB"/>
    <property type="match status" value="1"/>
</dbReference>
<accession>A0ABT8M2H2</accession>
<dbReference type="Pfam" id="PF00583">
    <property type="entry name" value="Acetyltransf_1"/>
    <property type="match status" value="1"/>
</dbReference>
<dbReference type="InterPro" id="IPR000182">
    <property type="entry name" value="GNAT_dom"/>
</dbReference>
<comment type="caution">
    <text evidence="2">The sequence shown here is derived from an EMBL/GenBank/DDBJ whole genome shotgun (WGS) entry which is preliminary data.</text>
</comment>